<dbReference type="InterPro" id="IPR003156">
    <property type="entry name" value="DHHA1_dom"/>
</dbReference>
<feature type="domain" description="DHHA1" evidence="1">
    <location>
        <begin position="110"/>
        <end position="157"/>
    </location>
</feature>
<reference evidence="3" key="1">
    <citation type="journal article" date="2014" name="Genome Announc.">
        <title>Draft Genome Sequences of Three Alkaliphilic Bacillus Strains, Bacillus wakoensis JCM 9140T, Bacillus akibai JCM 9157T, and Bacillus hemicellulosilyticus JCM 9152T.</title>
        <authorList>
            <person name="Yuki M."/>
            <person name="Oshima K."/>
            <person name="Suda W."/>
            <person name="Oshida Y."/>
            <person name="Kitamura K."/>
            <person name="Iida T."/>
            <person name="Hattori M."/>
            <person name="Ohkuma M."/>
        </authorList>
    </citation>
    <scope>NUCLEOTIDE SEQUENCE [LARGE SCALE GENOMIC DNA]</scope>
    <source>
        <strain evidence="3">JCM 9152</strain>
    </source>
</reference>
<dbReference type="PANTHER" id="PTHR42146:SF1">
    <property type="entry name" value="OLIGORIBONUCLEASE NRNB"/>
    <property type="match status" value="1"/>
</dbReference>
<name>W4QJ25_9BACI</name>
<dbReference type="InterPro" id="IPR058608">
    <property type="entry name" value="NrnB_C"/>
</dbReference>
<comment type="caution">
    <text evidence="3">The sequence shown here is derived from an EMBL/GenBank/DDBJ whole genome shotgun (WGS) entry which is preliminary data.</text>
</comment>
<gene>
    <name evidence="3" type="ORF">JCM9152_3609</name>
</gene>
<dbReference type="Pfam" id="PF26386">
    <property type="entry name" value="NrnB_C"/>
    <property type="match status" value="1"/>
</dbReference>
<dbReference type="Gene3D" id="3.10.310.30">
    <property type="match status" value="1"/>
</dbReference>
<dbReference type="AlphaFoldDB" id="W4QJ25"/>
<protein>
    <submittedName>
        <fullName evidence="3">3'-to-5' oligoribonuclease B</fullName>
    </submittedName>
</protein>
<evidence type="ECO:0000259" key="2">
    <source>
        <dbReference type="Pfam" id="PF26386"/>
    </source>
</evidence>
<dbReference type="InterPro" id="IPR052968">
    <property type="entry name" value="Nucleotide_metab_enz"/>
</dbReference>
<keyword evidence="4" id="KW-1185">Reference proteome</keyword>
<accession>W4QJ25</accession>
<dbReference type="InterPro" id="IPR038763">
    <property type="entry name" value="DHH_sf"/>
</dbReference>
<feature type="domain" description="Oligoribonuclease NrnB C-terminal" evidence="2">
    <location>
        <begin position="180"/>
        <end position="245"/>
    </location>
</feature>
<dbReference type="PANTHER" id="PTHR42146">
    <property type="entry name" value="3',5'-CYCLIC-NUCLEOTIDE PHOSPHODIESTERASE"/>
    <property type="match status" value="1"/>
</dbReference>
<dbReference type="EMBL" id="BAUU01000028">
    <property type="protein sequence ID" value="GAE32091.1"/>
    <property type="molecule type" value="Genomic_DNA"/>
</dbReference>
<dbReference type="GO" id="GO:0003676">
    <property type="term" value="F:nucleic acid binding"/>
    <property type="evidence" value="ECO:0007669"/>
    <property type="project" value="InterPro"/>
</dbReference>
<organism evidence="3 4">
    <name type="scientific">Halalkalibacter hemicellulosilyticusJCM 9152</name>
    <dbReference type="NCBI Taxonomy" id="1236971"/>
    <lineage>
        <taxon>Bacteria</taxon>
        <taxon>Bacillati</taxon>
        <taxon>Bacillota</taxon>
        <taxon>Bacilli</taxon>
        <taxon>Bacillales</taxon>
        <taxon>Bacillaceae</taxon>
        <taxon>Halalkalibacter</taxon>
    </lineage>
</organism>
<sequence length="249" mass="29268">MEWDRNENFRSKRLNDLFFLLPIDDFEKRMVQRLHTSNSFQFDDFEDKILDIEEDKITRYIKRKRRELVQMMLGEKCVGIVHAEAYHSELGNKLGKECPHLDYIAILNVGQRKMSFRTIHDHIDVSTVAEQYEGGGHTKAAGATLTDSAFEAFVKDAFSRNPLHVDPIHNKHNVKGSENGTLYRSEDGSLYYLYPYHENWMLEHNHTPYKTFGTFSEGESYIKRRYQAWLVRDESYITFLAQSALSSRR</sequence>
<dbReference type="Pfam" id="PF02272">
    <property type="entry name" value="DHHA1"/>
    <property type="match status" value="1"/>
</dbReference>
<proteinExistence type="predicted"/>
<dbReference type="Proteomes" id="UP000018895">
    <property type="component" value="Unassembled WGS sequence"/>
</dbReference>
<evidence type="ECO:0000313" key="3">
    <source>
        <dbReference type="EMBL" id="GAE32091.1"/>
    </source>
</evidence>
<dbReference type="STRING" id="1236971.JCM9152_3609"/>
<evidence type="ECO:0000313" key="4">
    <source>
        <dbReference type="Proteomes" id="UP000018895"/>
    </source>
</evidence>
<dbReference type="SUPFAM" id="SSF64182">
    <property type="entry name" value="DHH phosphoesterases"/>
    <property type="match status" value="1"/>
</dbReference>
<evidence type="ECO:0000259" key="1">
    <source>
        <dbReference type="Pfam" id="PF02272"/>
    </source>
</evidence>